<accession>A0A0R3W5H7</accession>
<evidence type="ECO:0000256" key="7">
    <source>
        <dbReference type="RuleBase" id="RU000682"/>
    </source>
</evidence>
<dbReference type="AlphaFoldDB" id="A0A0R3W5H7"/>
<dbReference type="PROSITE" id="PS50071">
    <property type="entry name" value="HOMEOBOX_2"/>
    <property type="match status" value="1"/>
</dbReference>
<keyword evidence="5 6" id="KW-0539">Nucleus</keyword>
<keyword evidence="3 6" id="KW-0238">DNA-binding</keyword>
<evidence type="ECO:0000256" key="5">
    <source>
        <dbReference type="ARBA" id="ARBA00023242"/>
    </source>
</evidence>
<proteinExistence type="inferred from homology"/>
<comment type="similarity">
    <text evidence="2">Belongs to the engrailed homeobox family.</text>
</comment>
<evidence type="ECO:0000259" key="8">
    <source>
        <dbReference type="PROSITE" id="PS50071"/>
    </source>
</evidence>
<dbReference type="PANTHER" id="PTHR24341">
    <property type="entry name" value="HOMEOBOX PROTEIN ENGRAILED"/>
    <property type="match status" value="1"/>
</dbReference>
<protein>
    <submittedName>
        <fullName evidence="9">Homeobox domain-containing protein</fullName>
    </submittedName>
</protein>
<dbReference type="PROSITE" id="PS00027">
    <property type="entry name" value="HOMEOBOX_1"/>
    <property type="match status" value="1"/>
</dbReference>
<evidence type="ECO:0000256" key="4">
    <source>
        <dbReference type="ARBA" id="ARBA00023155"/>
    </source>
</evidence>
<dbReference type="GO" id="GO:0030182">
    <property type="term" value="P:neuron differentiation"/>
    <property type="evidence" value="ECO:0007669"/>
    <property type="project" value="TreeGrafter"/>
</dbReference>
<dbReference type="Gene3D" id="1.10.10.60">
    <property type="entry name" value="Homeodomain-like"/>
    <property type="match status" value="1"/>
</dbReference>
<dbReference type="InterPro" id="IPR017970">
    <property type="entry name" value="Homeobox_CS"/>
</dbReference>
<dbReference type="GO" id="GO:0000978">
    <property type="term" value="F:RNA polymerase II cis-regulatory region sequence-specific DNA binding"/>
    <property type="evidence" value="ECO:0007669"/>
    <property type="project" value="TreeGrafter"/>
</dbReference>
<keyword evidence="4 6" id="KW-0371">Homeobox</keyword>
<dbReference type="Pfam" id="PF00046">
    <property type="entry name" value="Homeodomain"/>
    <property type="match status" value="1"/>
</dbReference>
<dbReference type="InterPro" id="IPR020479">
    <property type="entry name" value="HD_metazoa"/>
</dbReference>
<name>A0A0R3W5H7_TAEAS</name>
<feature type="domain" description="Homeobox" evidence="8">
    <location>
        <begin position="83"/>
        <end position="143"/>
    </location>
</feature>
<dbReference type="CDD" id="cd00086">
    <property type="entry name" value="homeodomain"/>
    <property type="match status" value="1"/>
</dbReference>
<dbReference type="WBParaSite" id="TASK_0000537401-mRNA-1">
    <property type="protein sequence ID" value="TASK_0000537401-mRNA-1"/>
    <property type="gene ID" value="TASK_0000537401"/>
</dbReference>
<feature type="DNA-binding region" description="Homeobox" evidence="6">
    <location>
        <begin position="85"/>
        <end position="144"/>
    </location>
</feature>
<dbReference type="GO" id="GO:0005634">
    <property type="term" value="C:nucleus"/>
    <property type="evidence" value="ECO:0007669"/>
    <property type="project" value="UniProtKB-SubCell"/>
</dbReference>
<organism evidence="9">
    <name type="scientific">Taenia asiatica</name>
    <name type="common">Asian tapeworm</name>
    <dbReference type="NCBI Taxonomy" id="60517"/>
    <lineage>
        <taxon>Eukaryota</taxon>
        <taxon>Metazoa</taxon>
        <taxon>Spiralia</taxon>
        <taxon>Lophotrochozoa</taxon>
        <taxon>Platyhelminthes</taxon>
        <taxon>Cestoda</taxon>
        <taxon>Eucestoda</taxon>
        <taxon>Cyclophyllidea</taxon>
        <taxon>Taeniidae</taxon>
        <taxon>Taenia</taxon>
    </lineage>
</organism>
<dbReference type="SMART" id="SM00389">
    <property type="entry name" value="HOX"/>
    <property type="match status" value="1"/>
</dbReference>
<evidence type="ECO:0000256" key="6">
    <source>
        <dbReference type="PROSITE-ProRule" id="PRU00108"/>
    </source>
</evidence>
<dbReference type="SUPFAM" id="SSF46689">
    <property type="entry name" value="Homeodomain-like"/>
    <property type="match status" value="1"/>
</dbReference>
<dbReference type="InterPro" id="IPR001356">
    <property type="entry name" value="HD"/>
</dbReference>
<dbReference type="STRING" id="60517.A0A0R3W5H7"/>
<dbReference type="GO" id="GO:0000981">
    <property type="term" value="F:DNA-binding transcription factor activity, RNA polymerase II-specific"/>
    <property type="evidence" value="ECO:0007669"/>
    <property type="project" value="InterPro"/>
</dbReference>
<evidence type="ECO:0000256" key="3">
    <source>
        <dbReference type="ARBA" id="ARBA00023125"/>
    </source>
</evidence>
<dbReference type="PRINTS" id="PR00024">
    <property type="entry name" value="HOMEOBOX"/>
</dbReference>
<dbReference type="PANTHER" id="PTHR24341:SF6">
    <property type="entry name" value="HOMEOBOX PROTEIN INVECTED"/>
    <property type="match status" value="1"/>
</dbReference>
<reference evidence="9" key="1">
    <citation type="submission" date="2017-02" db="UniProtKB">
        <authorList>
            <consortium name="WormBaseParasite"/>
        </authorList>
    </citation>
    <scope>IDENTIFICATION</scope>
</reference>
<dbReference type="InterPro" id="IPR050720">
    <property type="entry name" value="Engrailed_Homeobox_TFs"/>
</dbReference>
<sequence length="169" mass="19673">LPFIASISRFFLKRIIGSQFIWSPRPTFRVEVFEKRDAKSETVEHLNEISHVGCMCVGFRAMQSNCLVGPRMRKLRSKVNTAASEKRPRTSFTVSQISRLAAEFDKDRYLNESRRRYLARELNLKESQVKIWFQNKRAKTKKVSEPLPPAYTIMLVAKKMKSVPLMYLG</sequence>
<comment type="subcellular location">
    <subcellularLocation>
        <location evidence="1 6 7">Nucleus</location>
    </subcellularLocation>
</comment>
<evidence type="ECO:0000313" key="9">
    <source>
        <dbReference type="WBParaSite" id="TASK_0000537401-mRNA-1"/>
    </source>
</evidence>
<dbReference type="InterPro" id="IPR009057">
    <property type="entry name" value="Homeodomain-like_sf"/>
</dbReference>
<evidence type="ECO:0000256" key="2">
    <source>
        <dbReference type="ARBA" id="ARBA00010896"/>
    </source>
</evidence>
<evidence type="ECO:0000256" key="1">
    <source>
        <dbReference type="ARBA" id="ARBA00004123"/>
    </source>
</evidence>